<accession>A0ABR3F9K7</accession>
<feature type="domain" description="Dienelactone hydrolase" evidence="2">
    <location>
        <begin position="51"/>
        <end position="269"/>
    </location>
</feature>
<evidence type="ECO:0000259" key="2">
    <source>
        <dbReference type="Pfam" id="PF01738"/>
    </source>
</evidence>
<dbReference type="InterPro" id="IPR002925">
    <property type="entry name" value="Dienelactn_hydro"/>
</dbReference>
<organism evidence="3 4">
    <name type="scientific">Marasmius crinis-equi</name>
    <dbReference type="NCBI Taxonomy" id="585013"/>
    <lineage>
        <taxon>Eukaryota</taxon>
        <taxon>Fungi</taxon>
        <taxon>Dikarya</taxon>
        <taxon>Basidiomycota</taxon>
        <taxon>Agaricomycotina</taxon>
        <taxon>Agaricomycetes</taxon>
        <taxon>Agaricomycetidae</taxon>
        <taxon>Agaricales</taxon>
        <taxon>Marasmiineae</taxon>
        <taxon>Marasmiaceae</taxon>
        <taxon>Marasmius</taxon>
    </lineage>
</organism>
<comment type="caution">
    <text evidence="3">The sequence shown here is derived from an EMBL/GenBank/DDBJ whole genome shotgun (WGS) entry which is preliminary data.</text>
</comment>
<feature type="signal peptide" evidence="1">
    <location>
        <begin position="1"/>
        <end position="18"/>
    </location>
</feature>
<name>A0ABR3F9K7_9AGAR</name>
<reference evidence="3 4" key="1">
    <citation type="submission" date="2024-02" db="EMBL/GenBank/DDBJ databases">
        <title>A draft genome for the cacao thread blight pathogen Marasmius crinis-equi.</title>
        <authorList>
            <person name="Cohen S.P."/>
            <person name="Baruah I.K."/>
            <person name="Amoako-Attah I."/>
            <person name="Bukari Y."/>
            <person name="Meinhardt L.W."/>
            <person name="Bailey B.A."/>
        </authorList>
    </citation>
    <scope>NUCLEOTIDE SEQUENCE [LARGE SCALE GENOMIC DNA]</scope>
    <source>
        <strain evidence="3 4">GH-76</strain>
    </source>
</reference>
<dbReference type="PANTHER" id="PTHR17630:SF44">
    <property type="entry name" value="PROTEIN AIM2"/>
    <property type="match status" value="1"/>
</dbReference>
<dbReference type="InterPro" id="IPR029058">
    <property type="entry name" value="AB_hydrolase_fold"/>
</dbReference>
<keyword evidence="1" id="KW-0732">Signal</keyword>
<dbReference type="Gene3D" id="3.40.50.1820">
    <property type="entry name" value="alpha/beta hydrolase"/>
    <property type="match status" value="1"/>
</dbReference>
<dbReference type="SUPFAM" id="SSF53474">
    <property type="entry name" value="alpha/beta-Hydrolases"/>
    <property type="match status" value="1"/>
</dbReference>
<protein>
    <recommendedName>
        <fullName evidence="2">Dienelactone hydrolase domain-containing protein</fullName>
    </recommendedName>
</protein>
<proteinExistence type="predicted"/>
<keyword evidence="4" id="KW-1185">Reference proteome</keyword>
<dbReference type="EMBL" id="JBAHYK010000689">
    <property type="protein sequence ID" value="KAL0571978.1"/>
    <property type="molecule type" value="Genomic_DNA"/>
</dbReference>
<dbReference type="PANTHER" id="PTHR17630">
    <property type="entry name" value="DIENELACTONE HYDROLASE"/>
    <property type="match status" value="1"/>
</dbReference>
<evidence type="ECO:0000313" key="4">
    <source>
        <dbReference type="Proteomes" id="UP001465976"/>
    </source>
</evidence>
<feature type="chain" id="PRO_5047090017" description="Dienelactone hydrolase domain-containing protein" evidence="1">
    <location>
        <begin position="19"/>
        <end position="270"/>
    </location>
</feature>
<dbReference type="Proteomes" id="UP001465976">
    <property type="component" value="Unassembled WGS sequence"/>
</dbReference>
<sequence>MISKVFISAFAFLTSVQASFLPIAPEAHSPDTFQVLDGTPQGSIEKIAGVDTYVTLPQGVAQPKDEAILLLTDIFGLPLVNNKLLADDFARAGYAVFAPDYLNGDAAPADDPNFNLTEWLPTHGVDATLPPTRAVLGALREKGFSKVGVTGYCFGGLYTTLLSQTNEVEVAVMSHPSLLTIPDDIDVIIANSSVPVEIHSAELDTIFTPDLAKQVDALFAEGYAPGYQSFAYEGVAHGFAVRPANASDPVEVKAKELAFQRAVEWFDAHF</sequence>
<gene>
    <name evidence="3" type="ORF">V5O48_009980</name>
</gene>
<evidence type="ECO:0000313" key="3">
    <source>
        <dbReference type="EMBL" id="KAL0571978.1"/>
    </source>
</evidence>
<dbReference type="Pfam" id="PF01738">
    <property type="entry name" value="DLH"/>
    <property type="match status" value="1"/>
</dbReference>
<evidence type="ECO:0000256" key="1">
    <source>
        <dbReference type="SAM" id="SignalP"/>
    </source>
</evidence>